<reference evidence="1" key="2">
    <citation type="journal article" date="2015" name="Data Brief">
        <title>Shoot transcriptome of the giant reed, Arundo donax.</title>
        <authorList>
            <person name="Barrero R.A."/>
            <person name="Guerrero F.D."/>
            <person name="Moolhuijzen P."/>
            <person name="Goolsby J.A."/>
            <person name="Tidwell J."/>
            <person name="Bellgard S.E."/>
            <person name="Bellgard M.I."/>
        </authorList>
    </citation>
    <scope>NUCLEOTIDE SEQUENCE</scope>
    <source>
        <tissue evidence="1">Shoot tissue taken approximately 20 cm above the soil surface</tissue>
    </source>
</reference>
<protein>
    <submittedName>
        <fullName evidence="1">Uncharacterized protein</fullName>
    </submittedName>
</protein>
<organism evidence="1">
    <name type="scientific">Arundo donax</name>
    <name type="common">Giant reed</name>
    <name type="synonym">Donax arundinaceus</name>
    <dbReference type="NCBI Taxonomy" id="35708"/>
    <lineage>
        <taxon>Eukaryota</taxon>
        <taxon>Viridiplantae</taxon>
        <taxon>Streptophyta</taxon>
        <taxon>Embryophyta</taxon>
        <taxon>Tracheophyta</taxon>
        <taxon>Spermatophyta</taxon>
        <taxon>Magnoliopsida</taxon>
        <taxon>Liliopsida</taxon>
        <taxon>Poales</taxon>
        <taxon>Poaceae</taxon>
        <taxon>PACMAD clade</taxon>
        <taxon>Arundinoideae</taxon>
        <taxon>Arundineae</taxon>
        <taxon>Arundo</taxon>
    </lineage>
</organism>
<dbReference type="AlphaFoldDB" id="A0A0A9B0A5"/>
<evidence type="ECO:0000313" key="1">
    <source>
        <dbReference type="EMBL" id="JAD54580.1"/>
    </source>
</evidence>
<reference evidence="1" key="1">
    <citation type="submission" date="2014-09" db="EMBL/GenBank/DDBJ databases">
        <authorList>
            <person name="Magalhaes I.L.F."/>
            <person name="Oliveira U."/>
            <person name="Santos F.R."/>
            <person name="Vidigal T.H.D.A."/>
            <person name="Brescovit A.D."/>
            <person name="Santos A.J."/>
        </authorList>
    </citation>
    <scope>NUCLEOTIDE SEQUENCE</scope>
    <source>
        <tissue evidence="1">Shoot tissue taken approximately 20 cm above the soil surface</tissue>
    </source>
</reference>
<name>A0A0A9B0A5_ARUDO</name>
<dbReference type="EMBL" id="GBRH01243315">
    <property type="protein sequence ID" value="JAD54580.1"/>
    <property type="molecule type" value="Transcribed_RNA"/>
</dbReference>
<sequence length="23" mass="2716">MLGSKFPMLSGYLTTSKLWRRSR</sequence>
<accession>A0A0A9B0A5</accession>
<proteinExistence type="predicted"/>